<dbReference type="EMBL" id="LT554433">
    <property type="protein sequence ID" value="SAM05165.1"/>
    <property type="molecule type" value="Genomic_DNA"/>
</dbReference>
<dbReference type="AlphaFoldDB" id="A0A163K2R2"/>
<feature type="compositionally biased region" description="Acidic residues" evidence="1">
    <location>
        <begin position="69"/>
        <end position="101"/>
    </location>
</feature>
<keyword evidence="3" id="KW-1185">Reference proteome</keyword>
<sequence>MINAKSSEEHSPPGTQVSSASSRLFSRSHSHYIPIGMSFTRQENQHTYSEEDPIIDNQGHELVHPEPIDHEDELDTDFVAEADDSGDDDYVDCVPGDDDGYDGDRLQYFNDDDEQDSDDFSPEEENLEIKNQEVTGDPLYEGYEDPAQTGDDYGYYYRNNSKPHKTTGNYDGKGSLPSNPIPDQ</sequence>
<gene>
    <name evidence="2" type="primary">ABSGL_11034.1 scaffold 12129</name>
</gene>
<proteinExistence type="predicted"/>
<evidence type="ECO:0000313" key="2">
    <source>
        <dbReference type="EMBL" id="SAM05165.1"/>
    </source>
</evidence>
<name>A0A163K2R2_ABSGL</name>
<feature type="compositionally biased region" description="Basic and acidic residues" evidence="1">
    <location>
        <begin position="1"/>
        <end position="11"/>
    </location>
</feature>
<feature type="region of interest" description="Disordered" evidence="1">
    <location>
        <begin position="1"/>
        <end position="184"/>
    </location>
</feature>
<feature type="compositionally biased region" description="Acidic residues" evidence="1">
    <location>
        <begin position="110"/>
        <end position="126"/>
    </location>
</feature>
<reference evidence="2" key="1">
    <citation type="submission" date="2016-04" db="EMBL/GenBank/DDBJ databases">
        <authorList>
            <person name="Evans L.H."/>
            <person name="Alamgir A."/>
            <person name="Owens N."/>
            <person name="Weber N.D."/>
            <person name="Virtaneva K."/>
            <person name="Barbian K."/>
            <person name="Babar A."/>
            <person name="Rosenke K."/>
        </authorList>
    </citation>
    <scope>NUCLEOTIDE SEQUENCE [LARGE SCALE GENOMIC DNA]</scope>
    <source>
        <strain evidence="2">CBS 101.48</strain>
    </source>
</reference>
<evidence type="ECO:0000313" key="3">
    <source>
        <dbReference type="Proteomes" id="UP000078561"/>
    </source>
</evidence>
<accession>A0A163K2R2</accession>
<feature type="compositionally biased region" description="Basic and acidic residues" evidence="1">
    <location>
        <begin position="58"/>
        <end position="68"/>
    </location>
</feature>
<dbReference type="InParanoid" id="A0A163K2R2"/>
<organism evidence="2">
    <name type="scientific">Absidia glauca</name>
    <name type="common">Pin mould</name>
    <dbReference type="NCBI Taxonomy" id="4829"/>
    <lineage>
        <taxon>Eukaryota</taxon>
        <taxon>Fungi</taxon>
        <taxon>Fungi incertae sedis</taxon>
        <taxon>Mucoromycota</taxon>
        <taxon>Mucoromycotina</taxon>
        <taxon>Mucoromycetes</taxon>
        <taxon>Mucorales</taxon>
        <taxon>Cunninghamellaceae</taxon>
        <taxon>Absidia</taxon>
    </lineage>
</organism>
<dbReference type="Proteomes" id="UP000078561">
    <property type="component" value="Unassembled WGS sequence"/>
</dbReference>
<protein>
    <submittedName>
        <fullName evidence="2">Uncharacterized protein</fullName>
    </submittedName>
</protein>
<feature type="compositionally biased region" description="Low complexity" evidence="1">
    <location>
        <begin position="18"/>
        <end position="27"/>
    </location>
</feature>
<evidence type="ECO:0000256" key="1">
    <source>
        <dbReference type="SAM" id="MobiDB-lite"/>
    </source>
</evidence>